<evidence type="ECO:0000256" key="4">
    <source>
        <dbReference type="ARBA" id="ARBA00023136"/>
    </source>
</evidence>
<keyword evidence="2 5" id="KW-0812">Transmembrane</keyword>
<name>A0A4R0I8X5_9ACTN</name>
<dbReference type="GO" id="GO:0022857">
    <property type="term" value="F:transmembrane transporter activity"/>
    <property type="evidence" value="ECO:0007669"/>
    <property type="project" value="InterPro"/>
</dbReference>
<gene>
    <name evidence="7" type="ORF">E0H92_40985</name>
</gene>
<dbReference type="AlphaFoldDB" id="A0A4R0I8X5"/>
<feature type="transmembrane region" description="Helical" evidence="5">
    <location>
        <begin position="150"/>
        <end position="171"/>
    </location>
</feature>
<dbReference type="InterPro" id="IPR011701">
    <property type="entry name" value="MFS"/>
</dbReference>
<reference evidence="7 8" key="1">
    <citation type="submission" date="2019-02" db="EMBL/GenBank/DDBJ databases">
        <title>Kribbella capetownensis sp. nov. and Kribbella speibonae sp. nov., isolated from soil.</title>
        <authorList>
            <person name="Curtis S.M."/>
            <person name="Norton I."/>
            <person name="Everest G.J."/>
            <person name="Meyers P.R."/>
        </authorList>
    </citation>
    <scope>NUCLEOTIDE SEQUENCE [LARGE SCALE GENOMIC DNA]</scope>
    <source>
        <strain evidence="7 8">YM55</strain>
    </source>
</reference>
<feature type="transmembrane region" description="Helical" evidence="5">
    <location>
        <begin position="261"/>
        <end position="279"/>
    </location>
</feature>
<comment type="caution">
    <text evidence="7">The sequence shown here is derived from an EMBL/GenBank/DDBJ whole genome shotgun (WGS) entry which is preliminary data.</text>
</comment>
<feature type="transmembrane region" description="Helical" evidence="5">
    <location>
        <begin position="344"/>
        <end position="367"/>
    </location>
</feature>
<organism evidence="7 8">
    <name type="scientific">Kribbella speibonae</name>
    <dbReference type="NCBI Taxonomy" id="1572660"/>
    <lineage>
        <taxon>Bacteria</taxon>
        <taxon>Bacillati</taxon>
        <taxon>Actinomycetota</taxon>
        <taxon>Actinomycetes</taxon>
        <taxon>Propionibacteriales</taxon>
        <taxon>Kribbellaceae</taxon>
        <taxon>Kribbella</taxon>
    </lineage>
</organism>
<feature type="transmembrane region" description="Helical" evidence="5">
    <location>
        <begin position="191"/>
        <end position="208"/>
    </location>
</feature>
<feature type="transmembrane region" description="Helical" evidence="5">
    <location>
        <begin position="228"/>
        <end position="249"/>
    </location>
</feature>
<dbReference type="RefSeq" id="WP_131500115.1">
    <property type="nucleotide sequence ID" value="NZ_SJKC01000009.1"/>
</dbReference>
<evidence type="ECO:0000256" key="3">
    <source>
        <dbReference type="ARBA" id="ARBA00022989"/>
    </source>
</evidence>
<feature type="transmembrane region" description="Helical" evidence="5">
    <location>
        <begin position="35"/>
        <end position="54"/>
    </location>
</feature>
<dbReference type="InterPro" id="IPR036259">
    <property type="entry name" value="MFS_trans_sf"/>
</dbReference>
<evidence type="ECO:0000259" key="6">
    <source>
        <dbReference type="PROSITE" id="PS50850"/>
    </source>
</evidence>
<comment type="subcellular location">
    <subcellularLocation>
        <location evidence="1">Cell membrane</location>
        <topology evidence="1">Multi-pass membrane protein</topology>
    </subcellularLocation>
</comment>
<proteinExistence type="predicted"/>
<dbReference type="PROSITE" id="PS50850">
    <property type="entry name" value="MFS"/>
    <property type="match status" value="1"/>
</dbReference>
<feature type="transmembrane region" description="Helical" evidence="5">
    <location>
        <begin position="285"/>
        <end position="310"/>
    </location>
</feature>
<keyword evidence="3 5" id="KW-1133">Transmembrane helix</keyword>
<sequence length="383" mass="37419">MLKPVAGFAAFGLFWGAWGAILPAIRSGAGVSDGELGVALLMIGLGALVSMRFTGYLIDRYGGVVLPVVMVLFGLCGVLPALADSAVSLSAALLLLGATSGAADVAVNAAGSQAEAVTGRPVMNLAHGMFSVAVVVASLGTAGLRAAGVGALPVLGGAAALIVITAVVALAPGSTKDTGTRLPGKPARARLEPVLLVLGALCALAYLVENAWQSWSAVHLDTSLHAAAGLASIAPAVFAAAAATGRFAGNALLKRIQPVRLLVIGAAIAAVGSLVAATAGNPWTALAGIGLAGLGTSVCAPTIIGMAGAWAGPERRAGAIAVVTTIAYLGFLIGPAAVGALSSAWSLPAALASVAVLAVVVAALAPVAGRLAHERIRPTPKGM</sequence>
<dbReference type="PANTHER" id="PTHR23514:SF13">
    <property type="entry name" value="INNER MEMBRANE PROTEIN YBJJ"/>
    <property type="match status" value="1"/>
</dbReference>
<dbReference type="Proteomes" id="UP000294225">
    <property type="component" value="Unassembled WGS sequence"/>
</dbReference>
<evidence type="ECO:0000256" key="5">
    <source>
        <dbReference type="SAM" id="Phobius"/>
    </source>
</evidence>
<dbReference type="GO" id="GO:0005886">
    <property type="term" value="C:plasma membrane"/>
    <property type="evidence" value="ECO:0007669"/>
    <property type="project" value="UniProtKB-SubCell"/>
</dbReference>
<keyword evidence="4 5" id="KW-0472">Membrane</keyword>
<feature type="domain" description="Major facilitator superfamily (MFS) profile" evidence="6">
    <location>
        <begin position="195"/>
        <end position="383"/>
    </location>
</feature>
<feature type="transmembrane region" description="Helical" evidence="5">
    <location>
        <begin position="61"/>
        <end position="83"/>
    </location>
</feature>
<dbReference type="SUPFAM" id="SSF103473">
    <property type="entry name" value="MFS general substrate transporter"/>
    <property type="match status" value="1"/>
</dbReference>
<accession>A0A4R0I8X5</accession>
<evidence type="ECO:0000313" key="7">
    <source>
        <dbReference type="EMBL" id="TCC29411.1"/>
    </source>
</evidence>
<dbReference type="Gene3D" id="1.20.1250.20">
    <property type="entry name" value="MFS general substrate transporter like domains"/>
    <property type="match status" value="2"/>
</dbReference>
<protein>
    <submittedName>
        <fullName evidence="7">MFS transporter</fullName>
    </submittedName>
</protein>
<dbReference type="InterPro" id="IPR051788">
    <property type="entry name" value="MFS_Transporter"/>
</dbReference>
<evidence type="ECO:0000256" key="1">
    <source>
        <dbReference type="ARBA" id="ARBA00004651"/>
    </source>
</evidence>
<evidence type="ECO:0000256" key="2">
    <source>
        <dbReference type="ARBA" id="ARBA00022692"/>
    </source>
</evidence>
<feature type="transmembrane region" description="Helical" evidence="5">
    <location>
        <begin position="317"/>
        <end position="338"/>
    </location>
</feature>
<evidence type="ECO:0000313" key="8">
    <source>
        <dbReference type="Proteomes" id="UP000294225"/>
    </source>
</evidence>
<dbReference type="Pfam" id="PF07690">
    <property type="entry name" value="MFS_1"/>
    <property type="match status" value="1"/>
</dbReference>
<feature type="transmembrane region" description="Helical" evidence="5">
    <location>
        <begin position="122"/>
        <end position="144"/>
    </location>
</feature>
<dbReference type="EMBL" id="SJKC01000009">
    <property type="protein sequence ID" value="TCC29411.1"/>
    <property type="molecule type" value="Genomic_DNA"/>
</dbReference>
<dbReference type="PANTHER" id="PTHR23514">
    <property type="entry name" value="BYPASS OF STOP CODON PROTEIN 6"/>
    <property type="match status" value="1"/>
</dbReference>
<dbReference type="InterPro" id="IPR020846">
    <property type="entry name" value="MFS_dom"/>
</dbReference>
<feature type="transmembrane region" description="Helical" evidence="5">
    <location>
        <begin position="89"/>
        <end position="110"/>
    </location>
</feature>